<keyword evidence="1" id="KW-0812">Transmembrane</keyword>
<gene>
    <name evidence="2" type="ORF">K2F26_02100</name>
</gene>
<keyword evidence="1" id="KW-0472">Membrane</keyword>
<protein>
    <recommendedName>
        <fullName evidence="4">Transposase</fullName>
    </recommendedName>
</protein>
<accession>A0ABX8X0J8</accession>
<proteinExistence type="predicted"/>
<dbReference type="RefSeq" id="WP_220610163.1">
    <property type="nucleotide sequence ID" value="NZ_CP080598.1"/>
</dbReference>
<reference evidence="2 3" key="1">
    <citation type="journal article" date="2022" name="J. Am. Chem. Soc.">
        <title>Biosynthesis of Guanitoxin Enables Global Environmental Detection in Freshwater Cyanobacteria.</title>
        <authorList>
            <person name="Lima S.T."/>
            <person name="Fallon T.R."/>
            <person name="Cordoza J.L."/>
            <person name="Chekan J.R."/>
            <person name="Delbaje E."/>
            <person name="Hopiavuori A.R."/>
            <person name="Alvarenga D.O."/>
            <person name="Wood S.M."/>
            <person name="Luhavaya H."/>
            <person name="Baumgartner J.T."/>
            <person name="Dorr F.A."/>
            <person name="Etchegaray A."/>
            <person name="Pinto E."/>
            <person name="McKinnie S.M.K."/>
            <person name="Fiore M.F."/>
            <person name="Moore B.S."/>
        </authorList>
    </citation>
    <scope>NUCLEOTIDE SEQUENCE [LARGE SCALE GENOMIC DNA]</scope>
    <source>
        <strain evidence="2 3">ITEP-024</strain>
    </source>
</reference>
<keyword evidence="3" id="KW-1185">Reference proteome</keyword>
<name>A0ABX8X0J8_9CYAN</name>
<organism evidence="2 3">
    <name type="scientific">Sphaerospermopsis torques-reginae ITEP-024</name>
    <dbReference type="NCBI Taxonomy" id="984208"/>
    <lineage>
        <taxon>Bacteria</taxon>
        <taxon>Bacillati</taxon>
        <taxon>Cyanobacteriota</taxon>
        <taxon>Cyanophyceae</taxon>
        <taxon>Nostocales</taxon>
        <taxon>Aphanizomenonaceae</taxon>
        <taxon>Sphaerospermopsis</taxon>
        <taxon>Sphaerospermopsis torques-reginae</taxon>
    </lineage>
</organism>
<evidence type="ECO:0000313" key="2">
    <source>
        <dbReference type="EMBL" id="QYX32228.1"/>
    </source>
</evidence>
<dbReference type="EMBL" id="CP080598">
    <property type="protein sequence ID" value="QYX32228.1"/>
    <property type="molecule type" value="Genomic_DNA"/>
</dbReference>
<dbReference type="Proteomes" id="UP000826540">
    <property type="component" value="Chromosome"/>
</dbReference>
<evidence type="ECO:0000256" key="1">
    <source>
        <dbReference type="SAM" id="Phobius"/>
    </source>
</evidence>
<evidence type="ECO:0008006" key="4">
    <source>
        <dbReference type="Google" id="ProtNLM"/>
    </source>
</evidence>
<keyword evidence="1" id="KW-1133">Transmembrane helix</keyword>
<feature type="transmembrane region" description="Helical" evidence="1">
    <location>
        <begin position="20"/>
        <end position="40"/>
    </location>
</feature>
<evidence type="ECO:0000313" key="3">
    <source>
        <dbReference type="Proteomes" id="UP000826540"/>
    </source>
</evidence>
<sequence>MGVRSSCQRRAFAAICKPALLLHLLYYYSRWGIMLSLFIYDSGISVSDRRR</sequence>